<dbReference type="OrthoDB" id="10261055at2759"/>
<evidence type="ECO:0000256" key="6">
    <source>
        <dbReference type="ARBA" id="ARBA00023157"/>
    </source>
</evidence>
<dbReference type="InterPro" id="IPR011013">
    <property type="entry name" value="Gal_mutarotase_sf_dom"/>
</dbReference>
<dbReference type="PANTHER" id="PTHR11607:SF3">
    <property type="entry name" value="LYSOSOMAL ALPHA-MANNOSIDASE"/>
    <property type="match status" value="1"/>
</dbReference>
<dbReference type="SUPFAM" id="SSF88688">
    <property type="entry name" value="Families 57/38 glycoside transferase middle domain"/>
    <property type="match status" value="1"/>
</dbReference>
<dbReference type="SMART" id="SM00872">
    <property type="entry name" value="Alpha-mann_mid"/>
    <property type="match status" value="1"/>
</dbReference>
<keyword evidence="6" id="KW-1015">Disulfide bond</keyword>
<dbReference type="Gene3D" id="2.70.98.30">
    <property type="entry name" value="Golgi alpha-mannosidase II, domain 4"/>
    <property type="match status" value="1"/>
</dbReference>
<protein>
    <recommendedName>
        <fullName evidence="9">mannosyl-oligosaccharide 1,3-1,6-alpha-mannosidase</fullName>
        <ecNumber evidence="9">3.2.1.114</ecNumber>
    </recommendedName>
    <alternativeName>
        <fullName evidence="10">Mannosyl-oligosaccharide 1,3-1,6-alpha-mannosidase</fullName>
    </alternativeName>
</protein>
<evidence type="ECO:0000256" key="3">
    <source>
        <dbReference type="ARBA" id="ARBA00022723"/>
    </source>
</evidence>
<dbReference type="GO" id="GO:0006013">
    <property type="term" value="P:mannose metabolic process"/>
    <property type="evidence" value="ECO:0007669"/>
    <property type="project" value="InterPro"/>
</dbReference>
<proteinExistence type="inferred from homology"/>
<evidence type="ECO:0000313" key="14">
    <source>
        <dbReference type="Proteomes" id="UP000748531"/>
    </source>
</evidence>
<dbReference type="GO" id="GO:0004572">
    <property type="term" value="F:mannosyl-oligosaccharide 1,3-1,6-alpha-mannosidase activity"/>
    <property type="evidence" value="ECO:0007669"/>
    <property type="project" value="UniProtKB-EC"/>
</dbReference>
<dbReference type="EC" id="3.2.1.114" evidence="9"/>
<evidence type="ECO:0000256" key="10">
    <source>
        <dbReference type="ARBA" id="ARBA00083602"/>
    </source>
</evidence>
<sequence>MTPVTENLPTLSGDLFTYADRNQDYWSGFFTSRPNLKSLVRVLESELRAAELLYSYAQYLIGLQQSLLTVRPVIENLYHNLTEARRSLGLFQHHDGVTGTAKPHVVDDYTKRLISAIKEVRLVSTISAAYLLLLSSPHKFSNPRLPVGPDVRDLLQNVAAQSDKPDDQGSKVLSLENRFIANSLPQPELYDFTNSELARIVYLFNPLPNKRTVSMDLHVHGKLDGLRATQLRNVETTTQTEEHALPLQIEPLLIDLTKQTTDDLISHVRIGSVVMEPMSLTRVQLNTEAVDGTPGGHIPTKVTWPSSSSDDIVLRSDIIELRFDGRTGFLKLMKLPDNPKVRLVRGPVTEELTVFTPLVNHTVRLYKDKFHVTAQALEIENTVDLSDLNNLELVMRIRTNITGKVGNPARTFYTDSNCFQFIRRSYHEKLPLQGNLYPMTCATFFDGGHETNSDSEPAAAAPSLPSSLLRLTLLSAQSLGITSQVEGELSVWLDRRAPKDDDRGLDAALLGRWIAASKFRVLLEEVIPAKTHDDLTDVVPQLTLTAHLVLLDLLRPVQRFSVDPHLASLMSPWLTLMPQFMLPCAYEVVSLKTFHSPAVLLKSASSPSGSQLGLVLRRLPTFTPTVGLGTPQQTSFCNADVTDEIDIQSMFSSLKLRYAANTRRVTMVPEPNEQLNWRSTIRLRSIGLEAFLLR</sequence>
<name>A0A8J4TCE5_9TREM</name>
<accession>A0A8J4TCE5</accession>
<dbReference type="InterPro" id="IPR011682">
    <property type="entry name" value="Glyco_hydro_38_C"/>
</dbReference>
<keyword evidence="7" id="KW-0326">Glycosidase</keyword>
<comment type="caution">
    <text evidence="13">The sequence shown here is derived from an EMBL/GenBank/DDBJ whole genome shotgun (WGS) entry which is preliminary data.</text>
</comment>
<organism evidence="13 14">
    <name type="scientific">Paragonimus heterotremus</name>
    <dbReference type="NCBI Taxonomy" id="100268"/>
    <lineage>
        <taxon>Eukaryota</taxon>
        <taxon>Metazoa</taxon>
        <taxon>Spiralia</taxon>
        <taxon>Lophotrochozoa</taxon>
        <taxon>Platyhelminthes</taxon>
        <taxon>Trematoda</taxon>
        <taxon>Digenea</taxon>
        <taxon>Plagiorchiida</taxon>
        <taxon>Troglotremata</taxon>
        <taxon>Troglotrematidae</taxon>
        <taxon>Paragonimus</taxon>
    </lineage>
</organism>
<keyword evidence="5" id="KW-0862">Zinc</keyword>
<comment type="function">
    <text evidence="8">Catalyzes the first committed step in the biosynthesis of complex N-glycans. It controls conversion of high mannose to complex N-glycans; the final hydrolytic step in the N-glycan maturation pathway.</text>
</comment>
<feature type="domain" description="Glycoside hydrolase family 38 central" evidence="12">
    <location>
        <begin position="24"/>
        <end position="113"/>
    </location>
</feature>
<dbReference type="Pfam" id="PF07748">
    <property type="entry name" value="Glyco_hydro_38C"/>
    <property type="match status" value="1"/>
</dbReference>
<evidence type="ECO:0000256" key="4">
    <source>
        <dbReference type="ARBA" id="ARBA00022801"/>
    </source>
</evidence>
<evidence type="ECO:0000256" key="2">
    <source>
        <dbReference type="ARBA" id="ARBA00009792"/>
    </source>
</evidence>
<dbReference type="Gene3D" id="1.20.1270.50">
    <property type="entry name" value="Glycoside hydrolase family 38, central domain"/>
    <property type="match status" value="1"/>
</dbReference>
<dbReference type="PANTHER" id="PTHR11607">
    <property type="entry name" value="ALPHA-MANNOSIDASE"/>
    <property type="match status" value="1"/>
</dbReference>
<dbReference type="GO" id="GO:0000139">
    <property type="term" value="C:Golgi membrane"/>
    <property type="evidence" value="ECO:0007669"/>
    <property type="project" value="TreeGrafter"/>
</dbReference>
<dbReference type="GO" id="GO:0030246">
    <property type="term" value="F:carbohydrate binding"/>
    <property type="evidence" value="ECO:0007669"/>
    <property type="project" value="InterPro"/>
</dbReference>
<evidence type="ECO:0000259" key="12">
    <source>
        <dbReference type="SMART" id="SM00872"/>
    </source>
</evidence>
<evidence type="ECO:0000313" key="13">
    <source>
        <dbReference type="EMBL" id="KAF5398234.1"/>
    </source>
</evidence>
<dbReference type="InterPro" id="IPR015341">
    <property type="entry name" value="Glyco_hydro_38_cen"/>
</dbReference>
<gene>
    <name evidence="13" type="ORF">PHET_08505</name>
</gene>
<dbReference type="EMBL" id="LUCH01005237">
    <property type="protein sequence ID" value="KAF5398234.1"/>
    <property type="molecule type" value="Genomic_DNA"/>
</dbReference>
<dbReference type="Proteomes" id="UP000748531">
    <property type="component" value="Unassembled WGS sequence"/>
</dbReference>
<keyword evidence="3" id="KW-0479">Metal-binding</keyword>
<dbReference type="InterPro" id="IPR050843">
    <property type="entry name" value="Glycosyl_Hydrlase_38"/>
</dbReference>
<dbReference type="Pfam" id="PF09261">
    <property type="entry name" value="Alpha-mann_mid"/>
    <property type="match status" value="1"/>
</dbReference>
<comment type="cofactor">
    <cofactor evidence="1">
        <name>Zn(2+)</name>
        <dbReference type="ChEBI" id="CHEBI:29105"/>
    </cofactor>
</comment>
<dbReference type="InterPro" id="IPR028995">
    <property type="entry name" value="Glyco_hydro_57/38_cen_sf"/>
</dbReference>
<evidence type="ECO:0000256" key="8">
    <source>
        <dbReference type="ARBA" id="ARBA00059516"/>
    </source>
</evidence>
<dbReference type="GO" id="GO:0006491">
    <property type="term" value="P:N-glycan processing"/>
    <property type="evidence" value="ECO:0007669"/>
    <property type="project" value="TreeGrafter"/>
</dbReference>
<dbReference type="AlphaFoldDB" id="A0A8J4TCE5"/>
<dbReference type="FunFam" id="1.20.1270.50:FF:000001">
    <property type="entry name" value="Alpha-mannosidase"/>
    <property type="match status" value="1"/>
</dbReference>
<evidence type="ECO:0000256" key="7">
    <source>
        <dbReference type="ARBA" id="ARBA00023295"/>
    </source>
</evidence>
<dbReference type="GO" id="GO:0046872">
    <property type="term" value="F:metal ion binding"/>
    <property type="evidence" value="ECO:0007669"/>
    <property type="project" value="UniProtKB-KW"/>
</dbReference>
<dbReference type="SUPFAM" id="SSF74650">
    <property type="entry name" value="Galactose mutarotase-like"/>
    <property type="match status" value="1"/>
</dbReference>
<comment type="catalytic activity">
    <reaction evidence="11">
        <text>N(4)-{beta-D-GlcNAc-(1-&gt;2)-alpha-D-Man-(1-&gt;3)-[alpha-D-Man-(1-&gt;3)-[alpha-D-Man-(1-&gt;6)]-alpha-D-Man-(1-&gt;6)]-beta-D-Man-(1-&gt;4)-beta-D-GlcNAc-(1-&gt;4)-beta-D-GlcNAc}-L-asparaginyl-[protein] + 2 H2O = 2 alpha-D-mannopyranose + an N(4)-{beta-D-GlcNAc-(1-&gt;2)-alpha-D-Man-(1-&gt;3)-[alpha-D-Man-(1-&gt;6)]-beta-D-Man-(1-&gt;4)-beta-D-GlcNAc-(1-&gt;4)-beta-D-GlcNAc}-L-asparaginyl-[protein]</text>
        <dbReference type="Rhea" id="RHEA:56052"/>
        <dbReference type="Rhea" id="RHEA-COMP:14368"/>
        <dbReference type="Rhea" id="RHEA-COMP:14369"/>
        <dbReference type="ChEBI" id="CHEBI:15377"/>
        <dbReference type="ChEBI" id="CHEBI:28729"/>
        <dbReference type="ChEBI" id="CHEBI:60615"/>
        <dbReference type="ChEBI" id="CHEBI:60625"/>
        <dbReference type="EC" id="3.2.1.114"/>
    </reaction>
</comment>
<dbReference type="InterPro" id="IPR037094">
    <property type="entry name" value="Glyco_hydro_38_cen_sf"/>
</dbReference>
<reference evidence="13" key="1">
    <citation type="submission" date="2019-05" db="EMBL/GenBank/DDBJ databases">
        <title>Annotation for the trematode Paragonimus heterotremus.</title>
        <authorList>
            <person name="Choi Y.-J."/>
        </authorList>
    </citation>
    <scope>NUCLEOTIDE SEQUENCE</scope>
    <source>
        <strain evidence="13">LC</strain>
    </source>
</reference>
<keyword evidence="4" id="KW-0378">Hydrolase</keyword>
<evidence type="ECO:0000256" key="9">
    <source>
        <dbReference type="ARBA" id="ARBA00066412"/>
    </source>
</evidence>
<evidence type="ECO:0000256" key="1">
    <source>
        <dbReference type="ARBA" id="ARBA00001947"/>
    </source>
</evidence>
<keyword evidence="14" id="KW-1185">Reference proteome</keyword>
<evidence type="ECO:0000256" key="5">
    <source>
        <dbReference type="ARBA" id="ARBA00022833"/>
    </source>
</evidence>
<evidence type="ECO:0000256" key="11">
    <source>
        <dbReference type="ARBA" id="ARBA00093232"/>
    </source>
</evidence>
<comment type="similarity">
    <text evidence="2">Belongs to the glycosyl hydrolase 38 family.</text>
</comment>